<dbReference type="AlphaFoldDB" id="A0A427B949"/>
<reference evidence="2 3" key="1">
    <citation type="journal article" date="2014" name="Agronomy (Basel)">
        <title>A Draft Genome Sequence for Ensete ventricosum, the Drought-Tolerant Tree Against Hunger.</title>
        <authorList>
            <person name="Harrison J."/>
            <person name="Moore K.A."/>
            <person name="Paszkiewicz K."/>
            <person name="Jones T."/>
            <person name="Grant M."/>
            <person name="Ambacheew D."/>
            <person name="Muzemil S."/>
            <person name="Studholme D.J."/>
        </authorList>
    </citation>
    <scope>NUCLEOTIDE SEQUENCE [LARGE SCALE GENOMIC DNA]</scope>
</reference>
<name>A0A427B949_ENSVE</name>
<gene>
    <name evidence="2" type="ORF">B296_00009582</name>
</gene>
<dbReference type="EMBL" id="AMZH03000186">
    <property type="protein sequence ID" value="RRT85050.1"/>
    <property type="molecule type" value="Genomic_DNA"/>
</dbReference>
<evidence type="ECO:0000256" key="1">
    <source>
        <dbReference type="SAM" id="MobiDB-lite"/>
    </source>
</evidence>
<evidence type="ECO:0000313" key="3">
    <source>
        <dbReference type="Proteomes" id="UP000287651"/>
    </source>
</evidence>
<organism evidence="2 3">
    <name type="scientific">Ensete ventricosum</name>
    <name type="common">Abyssinian banana</name>
    <name type="synonym">Musa ensete</name>
    <dbReference type="NCBI Taxonomy" id="4639"/>
    <lineage>
        <taxon>Eukaryota</taxon>
        <taxon>Viridiplantae</taxon>
        <taxon>Streptophyta</taxon>
        <taxon>Embryophyta</taxon>
        <taxon>Tracheophyta</taxon>
        <taxon>Spermatophyta</taxon>
        <taxon>Magnoliopsida</taxon>
        <taxon>Liliopsida</taxon>
        <taxon>Zingiberales</taxon>
        <taxon>Musaceae</taxon>
        <taxon>Ensete</taxon>
    </lineage>
</organism>
<accession>A0A427B949</accession>
<comment type="caution">
    <text evidence="2">The sequence shown here is derived from an EMBL/GenBank/DDBJ whole genome shotgun (WGS) entry which is preliminary data.</text>
</comment>
<evidence type="ECO:0000313" key="2">
    <source>
        <dbReference type="EMBL" id="RRT85050.1"/>
    </source>
</evidence>
<proteinExistence type="predicted"/>
<feature type="compositionally biased region" description="Basic and acidic residues" evidence="1">
    <location>
        <begin position="66"/>
        <end position="75"/>
    </location>
</feature>
<sequence length="75" mass="7586">MVTPPCDEVAGKPSALEGEGVLEGLMVIPPPPSTNVLVDLSSSAFGPSAVVAPGHVAPSPSAPLKPRWEGLTEDQ</sequence>
<feature type="region of interest" description="Disordered" evidence="1">
    <location>
        <begin position="55"/>
        <end position="75"/>
    </location>
</feature>
<dbReference type="Proteomes" id="UP000287651">
    <property type="component" value="Unassembled WGS sequence"/>
</dbReference>
<protein>
    <submittedName>
        <fullName evidence="2">Uncharacterized protein</fullName>
    </submittedName>
</protein>